<dbReference type="Proteomes" id="UP001064632">
    <property type="component" value="Chromosome"/>
</dbReference>
<dbReference type="InterPro" id="IPR019734">
    <property type="entry name" value="TPR_rpt"/>
</dbReference>
<feature type="repeat" description="TPR" evidence="1">
    <location>
        <begin position="226"/>
        <end position="259"/>
    </location>
</feature>
<dbReference type="SMART" id="SM00028">
    <property type="entry name" value="TPR"/>
    <property type="match status" value="2"/>
</dbReference>
<sequence length="573" mass="63447">MAQHPHFESFKAAWQAGNYAQALGHIDTVIVDHPQVASLHWYRANCLEKLDSRHEALAALADVLTLKPDHAAALVKQVELDWGDDVDDEDEEDHLTPAQLQAREREAAQRVQRHTAQLRRAIDSDPHFAEAYFALSNLIRHSANEEDLSQASKADALLERAITLAPERLEFRDARANVHRGRALLVPEGTPPEDCVTTFSGLQYLRRELEAALHEFEHCARLDGTHRYYVRIASILHDLGRFDEALAQYDHALALLPSDSPQRDFILEMRARSEGNGAGERDQMARMLENVVGKGERNQVDDMVATALLGAAGAVRKGRSLGDAIAARMPESPDDLMAANIAEQILGVAHEPQPGLVEADAKSFPGYQRSHAAQQKKALLAIGMRHIGDAEATGLMQTLGQRVLLGLYADATGEVGVATFALKPKWPGLVGFVLLLVTGKWKVHRMTECVSHFDDGTHISTQYESISPFAYGGPIDIERIPRNQTVQALVARHRERVDAYKQQRPYSRPLLATDLEGVEERWCAGQDAKRNYRRSIGYATDSELRGLLGAHYGQLGDKVKAKLVELAADRDGD</sequence>
<keyword evidence="3" id="KW-1185">Reference proteome</keyword>
<evidence type="ECO:0000313" key="2">
    <source>
        <dbReference type="EMBL" id="UXI67355.1"/>
    </source>
</evidence>
<dbReference type="Gene3D" id="1.25.40.10">
    <property type="entry name" value="Tetratricopeptide repeat domain"/>
    <property type="match status" value="2"/>
</dbReference>
<dbReference type="EMBL" id="CP104694">
    <property type="protein sequence ID" value="UXI67355.1"/>
    <property type="molecule type" value="Genomic_DNA"/>
</dbReference>
<accession>A0ABY6BE19</accession>
<evidence type="ECO:0000313" key="3">
    <source>
        <dbReference type="Proteomes" id="UP001064632"/>
    </source>
</evidence>
<keyword evidence="1" id="KW-0802">TPR repeat</keyword>
<name>A0ABY6BE19_9GAMM</name>
<dbReference type="RefSeq" id="WP_261694330.1">
    <property type="nucleotide sequence ID" value="NZ_CP104694.1"/>
</dbReference>
<organism evidence="2 3">
    <name type="scientific">Tahibacter amnicola</name>
    <dbReference type="NCBI Taxonomy" id="2976241"/>
    <lineage>
        <taxon>Bacteria</taxon>
        <taxon>Pseudomonadati</taxon>
        <taxon>Pseudomonadota</taxon>
        <taxon>Gammaproteobacteria</taxon>
        <taxon>Lysobacterales</taxon>
        <taxon>Rhodanobacteraceae</taxon>
        <taxon>Tahibacter</taxon>
    </lineage>
</organism>
<gene>
    <name evidence="2" type="ORF">N4264_21860</name>
</gene>
<protein>
    <submittedName>
        <fullName evidence="2">Tetratricopeptide repeat protein</fullName>
    </submittedName>
</protein>
<dbReference type="PROSITE" id="PS50005">
    <property type="entry name" value="TPR"/>
    <property type="match status" value="1"/>
</dbReference>
<reference evidence="2" key="1">
    <citation type="submission" date="2022-09" db="EMBL/GenBank/DDBJ databases">
        <title>Tahibacter sp. nov., isolated from a fresh water.</title>
        <authorList>
            <person name="Baek J.H."/>
            <person name="Lee J.K."/>
            <person name="Kim J.M."/>
            <person name="Jeon C.O."/>
        </authorList>
    </citation>
    <scope>NUCLEOTIDE SEQUENCE</scope>
    <source>
        <strain evidence="2">W38</strain>
    </source>
</reference>
<dbReference type="Pfam" id="PF13181">
    <property type="entry name" value="TPR_8"/>
    <property type="match status" value="1"/>
</dbReference>
<dbReference type="InterPro" id="IPR011990">
    <property type="entry name" value="TPR-like_helical_dom_sf"/>
</dbReference>
<evidence type="ECO:0000256" key="1">
    <source>
        <dbReference type="PROSITE-ProRule" id="PRU00339"/>
    </source>
</evidence>
<dbReference type="SUPFAM" id="SSF48452">
    <property type="entry name" value="TPR-like"/>
    <property type="match status" value="1"/>
</dbReference>
<proteinExistence type="predicted"/>